<protein>
    <submittedName>
        <fullName evidence="1">HAD family hydrolase</fullName>
    </submittedName>
</protein>
<name>A0A923LFC2_9FIRM</name>
<reference evidence="1" key="1">
    <citation type="submission" date="2020-08" db="EMBL/GenBank/DDBJ databases">
        <title>Genome public.</title>
        <authorList>
            <person name="Liu C."/>
            <person name="Sun Q."/>
        </authorList>
    </citation>
    <scope>NUCLEOTIDE SEQUENCE</scope>
    <source>
        <strain evidence="1">NSJ-55</strain>
    </source>
</reference>
<evidence type="ECO:0000313" key="2">
    <source>
        <dbReference type="Proteomes" id="UP000652477"/>
    </source>
</evidence>
<gene>
    <name evidence="1" type="ORF">H8S37_01650</name>
</gene>
<dbReference type="InterPro" id="IPR041492">
    <property type="entry name" value="HAD_2"/>
</dbReference>
<dbReference type="InterPro" id="IPR006439">
    <property type="entry name" value="HAD-SF_hydro_IA"/>
</dbReference>
<dbReference type="RefSeq" id="WP_186874316.1">
    <property type="nucleotide sequence ID" value="NZ_JACOPF010000001.1"/>
</dbReference>
<proteinExistence type="predicted"/>
<dbReference type="Gene3D" id="3.40.50.1000">
    <property type="entry name" value="HAD superfamily/HAD-like"/>
    <property type="match status" value="1"/>
</dbReference>
<dbReference type="AlphaFoldDB" id="A0A923LFC2"/>
<dbReference type="PANTHER" id="PTHR43434">
    <property type="entry name" value="PHOSPHOGLYCOLATE PHOSPHATASE"/>
    <property type="match status" value="1"/>
</dbReference>
<dbReference type="SFLD" id="SFLDG01129">
    <property type="entry name" value="C1.5:_HAD__Beta-PGM__Phosphata"/>
    <property type="match status" value="1"/>
</dbReference>
<dbReference type="PANTHER" id="PTHR43434:SF1">
    <property type="entry name" value="PHOSPHOGLYCOLATE PHOSPHATASE"/>
    <property type="match status" value="1"/>
</dbReference>
<keyword evidence="1" id="KW-0378">Hydrolase</keyword>
<dbReference type="NCBIfam" id="TIGR01549">
    <property type="entry name" value="HAD-SF-IA-v1"/>
    <property type="match status" value="1"/>
</dbReference>
<comment type="caution">
    <text evidence="1">The sequence shown here is derived from an EMBL/GenBank/DDBJ whole genome shotgun (WGS) entry which is preliminary data.</text>
</comment>
<dbReference type="EMBL" id="JACOPF010000001">
    <property type="protein sequence ID" value="MBC5687640.1"/>
    <property type="molecule type" value="Genomic_DNA"/>
</dbReference>
<dbReference type="InterPro" id="IPR023198">
    <property type="entry name" value="PGP-like_dom2"/>
</dbReference>
<dbReference type="GO" id="GO:0006281">
    <property type="term" value="P:DNA repair"/>
    <property type="evidence" value="ECO:0007669"/>
    <property type="project" value="TreeGrafter"/>
</dbReference>
<dbReference type="GO" id="GO:0008967">
    <property type="term" value="F:phosphoglycolate phosphatase activity"/>
    <property type="evidence" value="ECO:0007669"/>
    <property type="project" value="TreeGrafter"/>
</dbReference>
<dbReference type="InterPro" id="IPR050155">
    <property type="entry name" value="HAD-like_hydrolase_sf"/>
</dbReference>
<dbReference type="Proteomes" id="UP000652477">
    <property type="component" value="Unassembled WGS sequence"/>
</dbReference>
<dbReference type="SUPFAM" id="SSF56784">
    <property type="entry name" value="HAD-like"/>
    <property type="match status" value="1"/>
</dbReference>
<keyword evidence="2" id="KW-1185">Reference proteome</keyword>
<dbReference type="SFLD" id="SFLDS00003">
    <property type="entry name" value="Haloacid_Dehalogenase"/>
    <property type="match status" value="1"/>
</dbReference>
<dbReference type="Gene3D" id="1.10.150.240">
    <property type="entry name" value="Putative phosphatase, domain 2"/>
    <property type="match status" value="1"/>
</dbReference>
<dbReference type="Pfam" id="PF13419">
    <property type="entry name" value="HAD_2"/>
    <property type="match status" value="1"/>
</dbReference>
<sequence length="211" mass="23710">MTTTGIIFDVDGTLWDSTDTVAKAWTDAIQQHTHLNLEINGAVLKNLFGKTMSEIAAALFPSLPEKDRLSILDICYEYENRLLKTQPGRLYDKVYEILSILSKKYPLFIVSNCQCGYIELLLETTKITPFITDTLCFGQTQTPKSQTILTLMERNHLKNAVYIGDTQGDYDACKAAGIPFIYADYGFGEIKDAPVSIHTFSELVTLLPDFF</sequence>
<accession>A0A923LFC2</accession>
<organism evidence="1 2">
    <name type="scientific">Mediterraneibacter hominis</name>
    <dbReference type="NCBI Taxonomy" id="2763054"/>
    <lineage>
        <taxon>Bacteria</taxon>
        <taxon>Bacillati</taxon>
        <taxon>Bacillota</taxon>
        <taxon>Clostridia</taxon>
        <taxon>Lachnospirales</taxon>
        <taxon>Lachnospiraceae</taxon>
        <taxon>Mediterraneibacter</taxon>
    </lineage>
</organism>
<dbReference type="InterPro" id="IPR036412">
    <property type="entry name" value="HAD-like_sf"/>
</dbReference>
<dbReference type="InterPro" id="IPR023214">
    <property type="entry name" value="HAD_sf"/>
</dbReference>
<evidence type="ECO:0000313" key="1">
    <source>
        <dbReference type="EMBL" id="MBC5687640.1"/>
    </source>
</evidence>